<gene>
    <name evidence="1" type="ORF">BJI69_06055</name>
</gene>
<organism evidence="1 2">
    <name type="scientific">Luteibacter rhizovicinus DSM 16549</name>
    <dbReference type="NCBI Taxonomy" id="1440763"/>
    <lineage>
        <taxon>Bacteria</taxon>
        <taxon>Pseudomonadati</taxon>
        <taxon>Pseudomonadota</taxon>
        <taxon>Gammaproteobacteria</taxon>
        <taxon>Lysobacterales</taxon>
        <taxon>Rhodanobacteraceae</taxon>
        <taxon>Luteibacter</taxon>
    </lineage>
</organism>
<protein>
    <submittedName>
        <fullName evidence="1">Uncharacterized protein</fullName>
    </submittedName>
</protein>
<accession>A0A0G9H6B8</accession>
<dbReference type="AlphaFoldDB" id="A0A0G9H6B8"/>
<dbReference type="EMBL" id="CP017480">
    <property type="protein sequence ID" value="APG03517.1"/>
    <property type="molecule type" value="Genomic_DNA"/>
</dbReference>
<dbReference type="KEGG" id="lrz:BJI69_06055"/>
<dbReference type="Proteomes" id="UP000182987">
    <property type="component" value="Chromosome"/>
</dbReference>
<sequence length="174" mass="19831">MKNLKTLNKYEKALQLVEMMGPWRYFVTVTFQYRTSDAEGKNHMSTVVKRLNRNLLGNKWKDGSKIEGLATLERASIQRGGKGHFDSCHFHCLIKDHPRFNPDADLGVRQMQKAVRRVTKGLKHSNGKVLVSKNGTDIQSVRDDGVMQYILKEANRGDWASSDRLFYFGADGLV</sequence>
<dbReference type="RefSeq" id="WP_046969012.1">
    <property type="nucleotide sequence ID" value="NZ_CP017480.1"/>
</dbReference>
<reference evidence="2" key="1">
    <citation type="submission" date="2016-09" db="EMBL/GenBank/DDBJ databases">
        <authorList>
            <person name="Lysoe E."/>
        </authorList>
    </citation>
    <scope>NUCLEOTIDE SEQUENCE [LARGE SCALE GENOMIC DNA]</scope>
    <source>
        <strain evidence="2">LJ96T</strain>
    </source>
</reference>
<name>A0A0G9H6B8_9GAMM</name>
<keyword evidence="2" id="KW-1185">Reference proteome</keyword>
<evidence type="ECO:0000313" key="2">
    <source>
        <dbReference type="Proteomes" id="UP000182987"/>
    </source>
</evidence>
<evidence type="ECO:0000313" key="1">
    <source>
        <dbReference type="EMBL" id="APG03517.1"/>
    </source>
</evidence>
<proteinExistence type="predicted"/>
<dbReference type="PATRIC" id="fig|1440763.5.peg.3598"/>